<gene>
    <name evidence="1" type="ORF">ACFPIB_10595</name>
</gene>
<evidence type="ECO:0000313" key="1">
    <source>
        <dbReference type="EMBL" id="MFC5271060.1"/>
    </source>
</evidence>
<dbReference type="Proteomes" id="UP001596161">
    <property type="component" value="Unassembled WGS sequence"/>
</dbReference>
<sequence length="98" mass="10801">MSLQTTINNSRSAISKHAFSDICIRKPTAADLSIRVSAHLTGTCGAIDTPQVASGFKNPKEQLQIPITVLRKKSSPESGEDLGRYFLTPKPYRFYANF</sequence>
<reference evidence="2" key="1">
    <citation type="journal article" date="2019" name="Int. J. Syst. Evol. Microbiol.">
        <title>The Global Catalogue of Microorganisms (GCM) 10K type strain sequencing project: providing services to taxonomists for standard genome sequencing and annotation.</title>
        <authorList>
            <consortium name="The Broad Institute Genomics Platform"/>
            <consortium name="The Broad Institute Genome Sequencing Center for Infectious Disease"/>
            <person name="Wu L."/>
            <person name="Ma J."/>
        </authorList>
    </citation>
    <scope>NUCLEOTIDE SEQUENCE [LARGE SCALE GENOMIC DNA]</scope>
    <source>
        <strain evidence="2">KACC 12602</strain>
    </source>
</reference>
<accession>A0ABW0ED02</accession>
<dbReference type="RefSeq" id="WP_378017426.1">
    <property type="nucleotide sequence ID" value="NZ_JBHSKT010000005.1"/>
</dbReference>
<comment type="caution">
    <text evidence="1">The sequence shown here is derived from an EMBL/GenBank/DDBJ whole genome shotgun (WGS) entry which is preliminary data.</text>
</comment>
<name>A0ABW0ED02_9BACT</name>
<organism evidence="1 2">
    <name type="scientific">Adhaeribacter terreus</name>
    <dbReference type="NCBI Taxonomy" id="529703"/>
    <lineage>
        <taxon>Bacteria</taxon>
        <taxon>Pseudomonadati</taxon>
        <taxon>Bacteroidota</taxon>
        <taxon>Cytophagia</taxon>
        <taxon>Cytophagales</taxon>
        <taxon>Hymenobacteraceae</taxon>
        <taxon>Adhaeribacter</taxon>
    </lineage>
</organism>
<protein>
    <submittedName>
        <fullName evidence="1">Uncharacterized protein</fullName>
    </submittedName>
</protein>
<keyword evidence="2" id="KW-1185">Reference proteome</keyword>
<dbReference type="EMBL" id="JBHSKT010000005">
    <property type="protein sequence ID" value="MFC5271060.1"/>
    <property type="molecule type" value="Genomic_DNA"/>
</dbReference>
<evidence type="ECO:0000313" key="2">
    <source>
        <dbReference type="Proteomes" id="UP001596161"/>
    </source>
</evidence>
<proteinExistence type="predicted"/>